<evidence type="ECO:0000256" key="2">
    <source>
        <dbReference type="ARBA" id="ARBA00007200"/>
    </source>
</evidence>
<dbReference type="Gene3D" id="2.60.60.20">
    <property type="entry name" value="PLAT/LH2 domain"/>
    <property type="match status" value="1"/>
</dbReference>
<feature type="transmembrane region" description="Helical" evidence="7">
    <location>
        <begin position="1200"/>
        <end position="1217"/>
    </location>
</feature>
<dbReference type="PROSITE" id="PS50095">
    <property type="entry name" value="PLAT"/>
    <property type="match status" value="1"/>
</dbReference>
<evidence type="ECO:0000256" key="7">
    <source>
        <dbReference type="SAM" id="Phobius"/>
    </source>
</evidence>
<protein>
    <submittedName>
        <fullName evidence="9">Polycystin domain</fullName>
    </submittedName>
</protein>
<keyword evidence="5 7" id="KW-0472">Membrane</keyword>
<dbReference type="EMBL" id="JASPKY010000087">
    <property type="protein sequence ID" value="KAK9738374.1"/>
    <property type="molecule type" value="Genomic_DNA"/>
</dbReference>
<feature type="transmembrane region" description="Helical" evidence="7">
    <location>
        <begin position="750"/>
        <end position="779"/>
    </location>
</feature>
<name>A0AAW1LT85_POPJA</name>
<dbReference type="GO" id="GO:0016020">
    <property type="term" value="C:membrane"/>
    <property type="evidence" value="ECO:0007669"/>
    <property type="project" value="UniProtKB-SubCell"/>
</dbReference>
<dbReference type="Pfam" id="PF20519">
    <property type="entry name" value="Polycystin_dom"/>
    <property type="match status" value="1"/>
</dbReference>
<dbReference type="SUPFAM" id="SSF49723">
    <property type="entry name" value="Lipase/lipooxygenase domain (PLAT/LH2 domain)"/>
    <property type="match status" value="1"/>
</dbReference>
<dbReference type="InterPro" id="IPR036392">
    <property type="entry name" value="PLAT/LH2_dom_sf"/>
</dbReference>
<dbReference type="InterPro" id="IPR046791">
    <property type="entry name" value="Polycystin_dom"/>
</dbReference>
<organism evidence="9 10">
    <name type="scientific">Popillia japonica</name>
    <name type="common">Japanese beetle</name>
    <dbReference type="NCBI Taxonomy" id="7064"/>
    <lineage>
        <taxon>Eukaryota</taxon>
        <taxon>Metazoa</taxon>
        <taxon>Ecdysozoa</taxon>
        <taxon>Arthropoda</taxon>
        <taxon>Hexapoda</taxon>
        <taxon>Insecta</taxon>
        <taxon>Pterygota</taxon>
        <taxon>Neoptera</taxon>
        <taxon>Endopterygota</taxon>
        <taxon>Coleoptera</taxon>
        <taxon>Polyphaga</taxon>
        <taxon>Scarabaeiformia</taxon>
        <taxon>Scarabaeidae</taxon>
        <taxon>Rutelinae</taxon>
        <taxon>Popillia</taxon>
    </lineage>
</organism>
<proteinExistence type="inferred from homology"/>
<feature type="transmembrane region" description="Helical" evidence="7">
    <location>
        <begin position="1018"/>
        <end position="1040"/>
    </location>
</feature>
<feature type="transmembrane region" description="Helical" evidence="7">
    <location>
        <begin position="1679"/>
        <end position="1701"/>
    </location>
</feature>
<keyword evidence="3 7" id="KW-0812">Transmembrane</keyword>
<comment type="caution">
    <text evidence="9">The sequence shown here is derived from an EMBL/GenBank/DDBJ whole genome shotgun (WGS) entry which is preliminary data.</text>
</comment>
<dbReference type="InterPro" id="IPR001024">
    <property type="entry name" value="PLAT/LH2_dom"/>
</dbReference>
<evidence type="ECO:0000256" key="4">
    <source>
        <dbReference type="ARBA" id="ARBA00022989"/>
    </source>
</evidence>
<dbReference type="InterPro" id="IPR051223">
    <property type="entry name" value="Polycystin"/>
</dbReference>
<dbReference type="PANTHER" id="PTHR10877">
    <property type="entry name" value="POLYCYSTIN FAMILY MEMBER"/>
    <property type="match status" value="1"/>
</dbReference>
<evidence type="ECO:0000256" key="6">
    <source>
        <dbReference type="PROSITE-ProRule" id="PRU00152"/>
    </source>
</evidence>
<feature type="transmembrane region" description="Helical" evidence="7">
    <location>
        <begin position="1069"/>
        <end position="1090"/>
    </location>
</feature>
<reference evidence="9 10" key="1">
    <citation type="journal article" date="2024" name="BMC Genomics">
        <title>De novo assembly and annotation of Popillia japonica's genome with initial clues to its potential as an invasive pest.</title>
        <authorList>
            <person name="Cucini C."/>
            <person name="Boschi S."/>
            <person name="Funari R."/>
            <person name="Cardaioli E."/>
            <person name="Iannotti N."/>
            <person name="Marturano G."/>
            <person name="Paoli F."/>
            <person name="Bruttini M."/>
            <person name="Carapelli A."/>
            <person name="Frati F."/>
            <person name="Nardi F."/>
        </authorList>
    </citation>
    <scope>NUCLEOTIDE SEQUENCE [LARGE SCALE GENOMIC DNA]</scope>
    <source>
        <strain evidence="9">DMR45628</strain>
    </source>
</reference>
<dbReference type="GO" id="GO:0005262">
    <property type="term" value="F:calcium channel activity"/>
    <property type="evidence" value="ECO:0007669"/>
    <property type="project" value="TreeGrafter"/>
</dbReference>
<feature type="domain" description="PLAT" evidence="8">
    <location>
        <begin position="799"/>
        <end position="918"/>
    </location>
</feature>
<evidence type="ECO:0000313" key="9">
    <source>
        <dbReference type="EMBL" id="KAK9738374.1"/>
    </source>
</evidence>
<comment type="subcellular location">
    <subcellularLocation>
        <location evidence="1">Membrane</location>
        <topology evidence="1">Multi-pass membrane protein</topology>
    </subcellularLocation>
</comment>
<accession>A0AAW1LT85</accession>
<evidence type="ECO:0000256" key="1">
    <source>
        <dbReference type="ARBA" id="ARBA00004141"/>
    </source>
</evidence>
<keyword evidence="10" id="KW-1185">Reference proteome</keyword>
<feature type="transmembrane region" description="Helical" evidence="7">
    <location>
        <begin position="1463"/>
        <end position="1481"/>
    </location>
</feature>
<dbReference type="GO" id="GO:0050982">
    <property type="term" value="P:detection of mechanical stimulus"/>
    <property type="evidence" value="ECO:0007669"/>
    <property type="project" value="TreeGrafter"/>
</dbReference>
<dbReference type="Proteomes" id="UP001458880">
    <property type="component" value="Unassembled WGS sequence"/>
</dbReference>
<feature type="transmembrane region" description="Helical" evidence="7">
    <location>
        <begin position="974"/>
        <end position="998"/>
    </location>
</feature>
<comment type="caution">
    <text evidence="6">Lacks conserved residue(s) required for the propagation of feature annotation.</text>
</comment>
<evidence type="ECO:0000256" key="3">
    <source>
        <dbReference type="ARBA" id="ARBA00022692"/>
    </source>
</evidence>
<sequence length="1929" mass="222675">MENGTYYGTDLQDIIFKPNTFSYDAIYDLNMAAFGSDDTELSTARVYINMTSNVGGRTKCSTANNGKSGLLRNYIINCTVPEGPRPVLYKLQQLIVDPLSGERIVGSDDTELSTARVYINMTSNVGGRTKCSTANNGKSGLLRNYIINCTVPEGPRPVLYKLQQLIVDPLSGERIARTLMYSGTARFQVRLGHSGNTTTQRLAFVAIDDTRIMTNTTFEIEVERPFGDLPCDDLIVSMLHAYHGLERTDSVKFLLLIGKIAEASRLLNVIFGESTKLTTSHHGIARLRIRFQTTVLIDLVSTDRLMLTDMEYLLALLPHLVVAKKKDLHHSKLKSRLCHLIARTFHDFAMKTRYPLTYQAYLELMTIPLHKCANDYFNDDYEKPRKFDIPLPPPLPQHVALVEDYPNYGDEIDDISDEDLMETVSNALKVINEISQVYAHTFVIGEPRIYINYSANTSIDIVHALERNRPPYQSTDLKIVLPDYIGGSPKDTVHIVFSTLPVSAFFWDHLSGKMSNFVVNMKIYDSVAKRITNLQNDAHIYLKATPNQAIPLYNLSMSVPLDSEEWTDDFVEKYMKVFRIGIEARHTVMAVFDDVSPVKLKVAISQFRRPIKADFHYTAEIGKKIYMFNSTDEDTWFYFGFLPDEDEVKQMVGHSGNRSRRHNYDFRFNDDYTISVNRYQPELLEINFSYGFTSVVCKEWWNQTWDRRHCRVGSDSNEKQMHCICSDIATLTVDVKAPTITEQTPLKVKYALTIILNPIILILTIFVFGLYCVCLCFVYTRKKPMYIYFLGDNMEDDLYAYLLVIRTGPYHDCGTTSNIVIQLFGTKSDSRPHVLNYPDPDLHILQNGSTELLVLTTKHHLGDITRIELWYDAIGTRYTWLCECIKIYDLQTRNSWFFSVQKRFTVAEEDMHHYTAVPSSEDGWAPRKHFYDHLGLPEDGWAPRKHFYDHLRFYTSARHSWVFWKRRDDEVFSFIERTTLLFCEILCSLALSLGLIALPSCRLKDGLGINGFDSFLYVTGYTTLIACVVFAMFAPISILFRHASKKYYHKDPFLEEKAFVSRRVNKCCWIYLIVSMISSIIYLTLFGFWISHISSMMVITITVLSLAANIILLENLKLIVLDFINGRYIERFKRTCTLNFSAIIAEAERQRKFVYRKLGQYGLRPYLTHLYKPMTEERYYEANAEKSVEHRIDAGVSEMGFFYLYTSMLFFLLMIKLDSLTYINSRHIISLAKRGSQGNRPTAEQVRNFEDLYLYLNNTLAQAIHPMSWYGDWNVTAPGLLDDYNTKVLGVVRLRQKRVKHKLCPQPTFSKIVNVTVCHPEFSLRNRDKADKIVNVTVCHPEFSLRNRDKADRGRGKSMWSFQEVNLANVNYGKIARYGGSGFIINLGRNLNNTYYMINLIKSNDWLNKRTRAVFVEFWTYSINQNVFSAVTLIFERSATQCMLVSDRIVTLKLMHATEAKDILSTIIFVVFCLLILKLSLKFIKKLIKNGLGILFSWAELWELAIITTNITIVYYHLTPQTIPTPVRRQTQRIRTVLRADEFVRTPAERHRYSIRFRHRQRVELHEVHETVPDIRENLPVGFQVLHSDHAVQFLKPFRIFEKTFRSGFKSFIAIMLFNFIIQGMFAVSGHLMFGGYSRTFNSLDKALVSLVKAGAALPSDFSAKSIKGYNEGVGHAFYVIYSISVKVLKSLIVCTMLIFYKRSKIYLSAHEYPYSLKKYISERWHYYSEITKRHCGHIRLTGGEDEPEVRLLATPKEAQFRYANAVFILTGGEDEPEVRLLATPKEAQFRYANAVFIPDARLQYMTLLSRAIVRKLTLKKAGEPLTPVEYELMRRISLSYFTRVQNLGRKWIFFIQRLPRGRRVFVSNNKMLQMEHLLNDMFSKSGALHQTGFHDSVNRLRNIEEILEAVDHLLGNISVVSVKKYRSK</sequence>
<feature type="transmembrane region" description="Helical" evidence="7">
    <location>
        <begin position="1612"/>
        <end position="1634"/>
    </location>
</feature>
<evidence type="ECO:0000313" key="10">
    <source>
        <dbReference type="Proteomes" id="UP001458880"/>
    </source>
</evidence>
<keyword evidence="4 7" id="KW-1133">Transmembrane helix</keyword>
<evidence type="ECO:0000259" key="8">
    <source>
        <dbReference type="PROSITE" id="PS50095"/>
    </source>
</evidence>
<evidence type="ECO:0000256" key="5">
    <source>
        <dbReference type="ARBA" id="ARBA00023136"/>
    </source>
</evidence>
<gene>
    <name evidence="9" type="ORF">QE152_g9884</name>
</gene>
<dbReference type="Pfam" id="PF01477">
    <property type="entry name" value="PLAT"/>
    <property type="match status" value="1"/>
</dbReference>
<dbReference type="PANTHER" id="PTHR10877:SF183">
    <property type="entry name" value="AT14535P-RELATED"/>
    <property type="match status" value="1"/>
</dbReference>
<feature type="transmembrane region" description="Helical" evidence="7">
    <location>
        <begin position="1096"/>
        <end position="1124"/>
    </location>
</feature>
<comment type="similarity">
    <text evidence="2">Belongs to the polycystin family.</text>
</comment>